<dbReference type="InterPro" id="IPR020845">
    <property type="entry name" value="AMP-binding_CS"/>
</dbReference>
<dbReference type="InterPro" id="IPR045851">
    <property type="entry name" value="AMP-bd_C_sf"/>
</dbReference>
<keyword evidence="2 5" id="KW-0436">Ligase</keyword>
<dbReference type="InterPro" id="IPR042099">
    <property type="entry name" value="ANL_N_sf"/>
</dbReference>
<keyword evidence="1 5" id="KW-0474">Menaquinone biosynthesis</keyword>
<comment type="similarity">
    <text evidence="5">Belongs to the ATP-dependent AMP-binding enzyme family. MenE subfamily.</text>
</comment>
<evidence type="ECO:0000256" key="5">
    <source>
        <dbReference type="HAMAP-Rule" id="MF_00731"/>
    </source>
</evidence>
<dbReference type="HAMAP" id="MF_00731">
    <property type="entry name" value="MenE"/>
    <property type="match status" value="1"/>
</dbReference>
<feature type="domain" description="AMP-dependent synthetase/ligase" evidence="6">
    <location>
        <begin position="10"/>
        <end position="353"/>
    </location>
</feature>
<dbReference type="InterPro" id="IPR050237">
    <property type="entry name" value="ATP-dep_AMP-bd_enzyme"/>
</dbReference>
<dbReference type="InterPro" id="IPR025110">
    <property type="entry name" value="AMP-bd_C"/>
</dbReference>
<dbReference type="Pfam" id="PF00501">
    <property type="entry name" value="AMP-binding"/>
    <property type="match status" value="1"/>
</dbReference>
<protein>
    <recommendedName>
        <fullName evidence="5">2-succinylbenzoate--CoA ligase</fullName>
        <ecNumber evidence="5">6.2.1.26</ecNumber>
    </recommendedName>
    <alternativeName>
        <fullName evidence="5">o-succinylbenzoyl-CoA synthetase</fullName>
        <shortName evidence="5">OSB-CoA synthetase</shortName>
    </alternativeName>
</protein>
<dbReference type="EMBL" id="BAAACZ010000017">
    <property type="protein sequence ID" value="GAA0465006.1"/>
    <property type="molecule type" value="Genomic_DNA"/>
</dbReference>
<dbReference type="PROSITE" id="PS00455">
    <property type="entry name" value="AMP_BINDING"/>
    <property type="match status" value="1"/>
</dbReference>
<evidence type="ECO:0000313" key="8">
    <source>
        <dbReference type="EMBL" id="GAA0465006.1"/>
    </source>
</evidence>
<sequence length="488" mass="54934">MTTMLNWLTKRAELSPTQDAVVLKDGTTYSFEQLKNHAKHMAKYLMDLGVSQGDHVAVIAKNSYRFLITVHALNYVGAVSFLINTRLTNQEIDFQLKDGQVKYLLFDENLKQQISELDHQGIQLTNIHQCPLEVADISQVEDEINLNNKSHILYTSGTTGEPKGVQLTYNNHWWSANASLLNLGLYAYDRWLLSLPMFHVGGLSIVYRSVIYGIPIHLHETFDVEAIHHDLTERNVTIVSVVTVMLEQLLERLGEERYPDHFRCMLLGGGPAPKGLLEQAKEKAVPVYQSYGMTETASQFCTLDNANALTKIGSAGKPLFTNQLKIVHNETELPPHEVGEIVVKGPTVTMGYYKRDDENDKTLQNGWLKTGDLGYFDDEGFLYVVDRRKDLVISGGENVYPAEIESVLKSHPKVKDAGVVGQSDDKWGQVPVAFIVPKSSIDFVELEEFCSSQLAKYKVPKGWHKIDVLPRNASKKLLRHQLVKQLGE</sequence>
<dbReference type="InterPro" id="IPR010192">
    <property type="entry name" value="MenE"/>
</dbReference>
<evidence type="ECO:0000259" key="6">
    <source>
        <dbReference type="Pfam" id="PF00501"/>
    </source>
</evidence>
<comment type="function">
    <text evidence="5">Converts 2-succinylbenzoate (OSB) to 2-succinylbenzoyl-CoA (OSB-CoA).</text>
</comment>
<dbReference type="RefSeq" id="WP_343783512.1">
    <property type="nucleotide sequence ID" value="NZ_BAAACZ010000017.1"/>
</dbReference>
<dbReference type="Gene3D" id="3.30.300.30">
    <property type="match status" value="1"/>
</dbReference>
<name>A0ABP3JY38_9BACI</name>
<gene>
    <name evidence="5" type="primary">menE</name>
    <name evidence="8" type="ORF">GCM10008935_21000</name>
</gene>
<proteinExistence type="inferred from homology"/>
<dbReference type="PANTHER" id="PTHR43767">
    <property type="entry name" value="LONG-CHAIN-FATTY-ACID--COA LIGASE"/>
    <property type="match status" value="1"/>
</dbReference>
<evidence type="ECO:0000256" key="4">
    <source>
        <dbReference type="ARBA" id="ARBA00022840"/>
    </source>
</evidence>
<dbReference type="PANTHER" id="PTHR43767:SF1">
    <property type="entry name" value="NONRIBOSOMAL PEPTIDE SYNTHASE PES1 (EUROFUNG)-RELATED"/>
    <property type="match status" value="1"/>
</dbReference>
<dbReference type="GO" id="GO:0016874">
    <property type="term" value="F:ligase activity"/>
    <property type="evidence" value="ECO:0007669"/>
    <property type="project" value="UniProtKB-KW"/>
</dbReference>
<keyword evidence="3 5" id="KW-0547">Nucleotide-binding</keyword>
<evidence type="ECO:0000256" key="1">
    <source>
        <dbReference type="ARBA" id="ARBA00022428"/>
    </source>
</evidence>
<reference evidence="9" key="1">
    <citation type="journal article" date="2019" name="Int. J. Syst. Evol. Microbiol.">
        <title>The Global Catalogue of Microorganisms (GCM) 10K type strain sequencing project: providing services to taxonomists for standard genome sequencing and annotation.</title>
        <authorList>
            <consortium name="The Broad Institute Genomics Platform"/>
            <consortium name="The Broad Institute Genome Sequencing Center for Infectious Disease"/>
            <person name="Wu L."/>
            <person name="Ma J."/>
        </authorList>
    </citation>
    <scope>NUCLEOTIDE SEQUENCE [LARGE SCALE GENOMIC DNA]</scope>
    <source>
        <strain evidence="9">JCM 14193</strain>
    </source>
</reference>
<evidence type="ECO:0000259" key="7">
    <source>
        <dbReference type="Pfam" id="PF13193"/>
    </source>
</evidence>
<comment type="caution">
    <text evidence="8">The sequence shown here is derived from an EMBL/GenBank/DDBJ whole genome shotgun (WGS) entry which is preliminary data.</text>
</comment>
<dbReference type="NCBIfam" id="NF002966">
    <property type="entry name" value="PRK03640.1"/>
    <property type="match status" value="1"/>
</dbReference>
<dbReference type="NCBIfam" id="TIGR01923">
    <property type="entry name" value="menE"/>
    <property type="match status" value="1"/>
</dbReference>
<evidence type="ECO:0000256" key="3">
    <source>
        <dbReference type="ARBA" id="ARBA00022741"/>
    </source>
</evidence>
<comment type="pathway">
    <text evidence="5">Quinol/quinone metabolism; 1,4-dihydroxy-2-naphthoate biosynthesis; 1,4-dihydroxy-2-naphthoate from chorismate: step 5/7.</text>
</comment>
<dbReference type="InterPro" id="IPR000873">
    <property type="entry name" value="AMP-dep_synth/lig_dom"/>
</dbReference>
<keyword evidence="9" id="KW-1185">Reference proteome</keyword>
<organism evidence="8 9">
    <name type="scientific">Alkalibacillus silvisoli</name>
    <dbReference type="NCBI Taxonomy" id="392823"/>
    <lineage>
        <taxon>Bacteria</taxon>
        <taxon>Bacillati</taxon>
        <taxon>Bacillota</taxon>
        <taxon>Bacilli</taxon>
        <taxon>Bacillales</taxon>
        <taxon>Bacillaceae</taxon>
        <taxon>Alkalibacillus</taxon>
    </lineage>
</organism>
<dbReference type="Proteomes" id="UP001500740">
    <property type="component" value="Unassembled WGS sequence"/>
</dbReference>
<keyword evidence="4 5" id="KW-0067">ATP-binding</keyword>
<dbReference type="Gene3D" id="3.40.50.12780">
    <property type="entry name" value="N-terminal domain of ligase-like"/>
    <property type="match status" value="1"/>
</dbReference>
<evidence type="ECO:0000313" key="9">
    <source>
        <dbReference type="Proteomes" id="UP001500740"/>
    </source>
</evidence>
<feature type="domain" description="AMP-binding enzyme C-terminal" evidence="7">
    <location>
        <begin position="403"/>
        <end position="476"/>
    </location>
</feature>
<dbReference type="Pfam" id="PF13193">
    <property type="entry name" value="AMP-binding_C"/>
    <property type="match status" value="1"/>
</dbReference>
<dbReference type="EC" id="6.2.1.26" evidence="5"/>
<evidence type="ECO:0000256" key="2">
    <source>
        <dbReference type="ARBA" id="ARBA00022598"/>
    </source>
</evidence>
<accession>A0ABP3JY38</accession>
<dbReference type="SUPFAM" id="SSF56801">
    <property type="entry name" value="Acetyl-CoA synthetase-like"/>
    <property type="match status" value="1"/>
</dbReference>
<comment type="pathway">
    <text evidence="5">Quinol/quinone metabolism; menaquinone biosynthesis.</text>
</comment>
<comment type="catalytic activity">
    <reaction evidence="5">
        <text>2-succinylbenzoate + ATP + CoA = 2-succinylbenzoyl-CoA + AMP + diphosphate</text>
        <dbReference type="Rhea" id="RHEA:17009"/>
        <dbReference type="ChEBI" id="CHEBI:18325"/>
        <dbReference type="ChEBI" id="CHEBI:30616"/>
        <dbReference type="ChEBI" id="CHEBI:33019"/>
        <dbReference type="ChEBI" id="CHEBI:57287"/>
        <dbReference type="ChEBI" id="CHEBI:57364"/>
        <dbReference type="ChEBI" id="CHEBI:456215"/>
        <dbReference type="EC" id="6.2.1.26"/>
    </reaction>
</comment>